<evidence type="ECO:0000256" key="12">
    <source>
        <dbReference type="SAM" id="MobiDB-lite"/>
    </source>
</evidence>
<protein>
    <submittedName>
        <fullName evidence="14">Lysine-specific demethylase REF6</fullName>
    </submittedName>
</protein>
<feature type="domain" description="C2H2-type" evidence="13">
    <location>
        <begin position="979"/>
        <end position="1008"/>
    </location>
</feature>
<feature type="region of interest" description="Disordered" evidence="12">
    <location>
        <begin position="286"/>
        <end position="323"/>
    </location>
</feature>
<evidence type="ECO:0000256" key="3">
    <source>
        <dbReference type="ARBA" id="ARBA00022771"/>
    </source>
</evidence>
<keyword evidence="1" id="KW-0479">Metal-binding</keyword>
<dbReference type="InterPro" id="IPR013087">
    <property type="entry name" value="Znf_C2H2_type"/>
</dbReference>
<feature type="domain" description="C2H2-type" evidence="13">
    <location>
        <begin position="949"/>
        <end position="978"/>
    </location>
</feature>
<keyword evidence="2" id="KW-0677">Repeat</keyword>
<evidence type="ECO:0000313" key="14">
    <source>
        <dbReference type="EMBL" id="AQK40026.1"/>
    </source>
</evidence>
<feature type="compositionally biased region" description="Basic residues" evidence="12">
    <location>
        <begin position="839"/>
        <end position="852"/>
    </location>
</feature>
<evidence type="ECO:0000256" key="11">
    <source>
        <dbReference type="ARBA" id="ARBA00023242"/>
    </source>
</evidence>
<dbReference type="GO" id="GO:0008270">
    <property type="term" value="F:zinc ion binding"/>
    <property type="evidence" value="ECO:0007669"/>
    <property type="project" value="UniProtKB-KW"/>
</dbReference>
<evidence type="ECO:0000256" key="8">
    <source>
        <dbReference type="ARBA" id="ARBA00023004"/>
    </source>
</evidence>
<name>A0A1D6IVK0_MAIZE</name>
<evidence type="ECO:0000256" key="9">
    <source>
        <dbReference type="ARBA" id="ARBA00023015"/>
    </source>
</evidence>
<evidence type="ECO:0000256" key="2">
    <source>
        <dbReference type="ARBA" id="ARBA00022737"/>
    </source>
</evidence>
<dbReference type="PROSITE" id="PS50157">
    <property type="entry name" value="ZINC_FINGER_C2H2_2"/>
    <property type="match status" value="3"/>
</dbReference>
<dbReference type="GO" id="GO:0000976">
    <property type="term" value="F:transcription cis-regulatory region binding"/>
    <property type="evidence" value="ECO:0007669"/>
    <property type="project" value="UniProtKB-ARBA"/>
</dbReference>
<evidence type="ECO:0000256" key="6">
    <source>
        <dbReference type="ARBA" id="ARBA00022964"/>
    </source>
</evidence>
<keyword evidence="8" id="KW-0408">Iron</keyword>
<dbReference type="AlphaFoldDB" id="A0A1D6IVK0"/>
<dbReference type="GO" id="GO:0051213">
    <property type="term" value="F:dioxygenase activity"/>
    <property type="evidence" value="ECO:0007669"/>
    <property type="project" value="UniProtKB-KW"/>
</dbReference>
<evidence type="ECO:0000256" key="1">
    <source>
        <dbReference type="ARBA" id="ARBA00022723"/>
    </source>
</evidence>
<dbReference type="PANTHER" id="PTHR19818:SF139">
    <property type="entry name" value="PAIR-RULE PROTEIN ODD-PAIRED"/>
    <property type="match status" value="1"/>
</dbReference>
<feature type="region of interest" description="Disordered" evidence="12">
    <location>
        <begin position="658"/>
        <end position="712"/>
    </location>
</feature>
<feature type="compositionally biased region" description="Polar residues" evidence="12">
    <location>
        <begin position="608"/>
        <end position="623"/>
    </location>
</feature>
<keyword evidence="7" id="KW-0560">Oxidoreductase</keyword>
<keyword evidence="11" id="KW-0539">Nucleus</keyword>
<reference evidence="14" key="1">
    <citation type="submission" date="2015-12" db="EMBL/GenBank/DDBJ databases">
        <title>Update maize B73 reference genome by single molecule sequencing technologies.</title>
        <authorList>
            <consortium name="Maize Genome Sequencing Project"/>
            <person name="Ware D."/>
        </authorList>
    </citation>
    <scope>NUCLEOTIDE SEQUENCE</scope>
    <source>
        <tissue evidence="14">Seedling</tissue>
    </source>
</reference>
<dbReference type="SMART" id="SM00355">
    <property type="entry name" value="ZnF_C2H2"/>
    <property type="match status" value="4"/>
</dbReference>
<feature type="region of interest" description="Disordered" evidence="12">
    <location>
        <begin position="897"/>
        <end position="921"/>
    </location>
</feature>
<dbReference type="GO" id="GO:0045944">
    <property type="term" value="P:positive regulation of transcription by RNA polymerase II"/>
    <property type="evidence" value="ECO:0007669"/>
    <property type="project" value="UniProtKB-ARBA"/>
</dbReference>
<keyword evidence="14" id="KW-0489">Methyltransferase</keyword>
<keyword evidence="4" id="KW-0862">Zinc</keyword>
<dbReference type="Gene3D" id="3.30.160.60">
    <property type="entry name" value="Classic Zinc Finger"/>
    <property type="match status" value="1"/>
</dbReference>
<keyword evidence="5" id="KW-0156">Chromatin regulator</keyword>
<evidence type="ECO:0000259" key="13">
    <source>
        <dbReference type="PROSITE" id="PS50157"/>
    </source>
</evidence>
<dbReference type="EMBL" id="CM000786">
    <property type="protein sequence ID" value="AQK40026.1"/>
    <property type="molecule type" value="Genomic_DNA"/>
</dbReference>
<keyword evidence="14" id="KW-0808">Transferase</keyword>
<gene>
    <name evidence="14" type="ORF">ZEAMMB73_Zm00001d023788</name>
</gene>
<dbReference type="OMA" id="HCSGLGM"/>
<feature type="compositionally biased region" description="Polar residues" evidence="12">
    <location>
        <begin position="314"/>
        <end position="323"/>
    </location>
</feature>
<dbReference type="InterPro" id="IPR036236">
    <property type="entry name" value="Znf_C2H2_sf"/>
</dbReference>
<dbReference type="PANTHER" id="PTHR19818">
    <property type="entry name" value="ZINC FINGER PROTEIN ZIC AND GLI"/>
    <property type="match status" value="1"/>
</dbReference>
<dbReference type="GO" id="GO:0040029">
    <property type="term" value="P:epigenetic regulation of gene expression"/>
    <property type="evidence" value="ECO:0007669"/>
    <property type="project" value="UniProtKB-ARBA"/>
</dbReference>
<accession>A0A1D6IVK0</accession>
<evidence type="ECO:0000256" key="10">
    <source>
        <dbReference type="ARBA" id="ARBA00023163"/>
    </source>
</evidence>
<dbReference type="GO" id="GO:0008168">
    <property type="term" value="F:methyltransferase activity"/>
    <property type="evidence" value="ECO:0007669"/>
    <property type="project" value="UniProtKB-KW"/>
</dbReference>
<dbReference type="PROSITE" id="PS00028">
    <property type="entry name" value="ZINC_FINGER_C2H2_1"/>
    <property type="match status" value="3"/>
</dbReference>
<evidence type="ECO:0000256" key="4">
    <source>
        <dbReference type="ARBA" id="ARBA00022833"/>
    </source>
</evidence>
<feature type="domain" description="C2H2-type" evidence="13">
    <location>
        <begin position="1009"/>
        <end position="1040"/>
    </location>
</feature>
<evidence type="ECO:0000256" key="7">
    <source>
        <dbReference type="ARBA" id="ARBA00023002"/>
    </source>
</evidence>
<dbReference type="GO" id="GO:0000981">
    <property type="term" value="F:DNA-binding transcription factor activity, RNA polymerase II-specific"/>
    <property type="evidence" value="ECO:0007669"/>
    <property type="project" value="UniProtKB-ARBA"/>
</dbReference>
<feature type="region of interest" description="Disordered" evidence="12">
    <location>
        <begin position="605"/>
        <end position="646"/>
    </location>
</feature>
<keyword evidence="9" id="KW-0805">Transcription regulation</keyword>
<sequence>MVSHYQLLYELALSLHLREPKNSHMPRSSRLRDKKKNEGERMIKETFVGSVIENNSFLSTLLDKSSCIIIPEIEFPLPSVPTTRAPEVSDKQGLIAGPCSISQQKAEETLVYGDEIDEIKEVENMSESTTSSACNQRKFYETKFGIVSSTAFCLSTSDIQIGVIGKGRSHQGGGLLDQGRLPCVQCGILSYACVAIIQPKEAAVQYVISRECMSSSAIHREIMESDDTSNRMVIAHQQGYAHQTDDNTIQNVSAAQVSDRCRQLYSSSTHGCTSALGLLASAYESSESDEEADAPNNISNNCENNNAANGATNIQSSRTSVQDENTNLQLYEEENNSRAIASLMQPVEDKSTAMTPVSMETNIIHLADQGESLTFHEQWHAYLDFDDLTASGVKASPNTSLGTAKAAMKTDALTLFKYSKDSCRMHVFCLEHALETWTRLEQIGGANIMLLCHPEYPRAESAAKVIAEELGMKHAWKDITFKKATREDTGRIQLALQDEDAEPTSSDWAVKMGINIYYSAKQSKSPLYSKQVPYNSIIYKAFAQENPDSFADGQRSSTTKKKVAGWWCGKKWMSNQVHPLLACEQVEQNHETVYSKTMLSASCDRMQEQSTRSTTLINQNSSKKITRRKEGDSVEKSRGKKKRCSASASDEAALHCSVYDQPVNSDNHAKYEDGDESVEARNTRHHQQYESLNKKSSLKRRKDNNRSNSFHELHKDNVDIDCRFDTDGTENTSIGDWDNSPPQGGDVKAVKSGARLLGTKRFSKEKGSNGLSNVNKKLVKMGKKISTKKQKNDKTNRQFQENHKKADIVDLLHEDDGDEGTYIDCNEIRKQKTDDVRVKSRGKMQSGKKKVSRCQASDGSHNGGKEMKLSSDIEVCNRRGDGTTAANFEEIPKEKADAVKVKPKMQGDKKKTSKHQAGDGDKGAKFSCDIEGCDMSFSTQHDLSLHKRDICPVKGCKKKFFCHKYLLQHRKVHLDERPLMCSFPGCAKTFKWPWARTEHMRVHTGVRPYACTEPGCTQTFRFVSDFSRHKRKTGHSCDKKKKRGL</sequence>
<evidence type="ECO:0000256" key="5">
    <source>
        <dbReference type="ARBA" id="ARBA00022853"/>
    </source>
</evidence>
<dbReference type="InterPro" id="IPR050329">
    <property type="entry name" value="GLI_C2H2-zinc-finger"/>
</dbReference>
<dbReference type="SUPFAM" id="SSF57667">
    <property type="entry name" value="beta-beta-alpha zinc fingers"/>
    <property type="match status" value="2"/>
</dbReference>
<feature type="compositionally biased region" description="Basic and acidic residues" evidence="12">
    <location>
        <begin position="667"/>
        <end position="682"/>
    </location>
</feature>
<dbReference type="FunFam" id="3.30.160.60:FF:000747">
    <property type="entry name" value="Probable lysine-specific demethylase ELF6"/>
    <property type="match status" value="1"/>
</dbReference>
<feature type="compositionally biased region" description="Low complexity" evidence="12">
    <location>
        <begin position="294"/>
        <end position="313"/>
    </location>
</feature>
<feature type="compositionally biased region" description="Basic and acidic residues" evidence="12">
    <location>
        <begin position="628"/>
        <end position="637"/>
    </location>
</feature>
<dbReference type="GO" id="GO:0032452">
    <property type="term" value="F:histone demethylase activity"/>
    <property type="evidence" value="ECO:0007669"/>
    <property type="project" value="UniProtKB-ARBA"/>
</dbReference>
<feature type="region of interest" description="Disordered" evidence="12">
    <location>
        <begin position="834"/>
        <end position="867"/>
    </location>
</feature>
<keyword evidence="3" id="KW-0863">Zinc-finger</keyword>
<organism evidence="14">
    <name type="scientific">Zea mays</name>
    <name type="common">Maize</name>
    <dbReference type="NCBI Taxonomy" id="4577"/>
    <lineage>
        <taxon>Eukaryota</taxon>
        <taxon>Viridiplantae</taxon>
        <taxon>Streptophyta</taxon>
        <taxon>Embryophyta</taxon>
        <taxon>Tracheophyta</taxon>
        <taxon>Spermatophyta</taxon>
        <taxon>Magnoliopsida</taxon>
        <taxon>Liliopsida</taxon>
        <taxon>Poales</taxon>
        <taxon>Poaceae</taxon>
        <taxon>PACMAD clade</taxon>
        <taxon>Panicoideae</taxon>
        <taxon>Andropogonodae</taxon>
        <taxon>Andropogoneae</taxon>
        <taxon>Tripsacinae</taxon>
        <taxon>Zea</taxon>
    </lineage>
</organism>
<keyword evidence="10" id="KW-0804">Transcription</keyword>
<keyword evidence="6" id="KW-0223">Dioxygenase</keyword>
<dbReference type="GO" id="GO:0005634">
    <property type="term" value="C:nucleus"/>
    <property type="evidence" value="ECO:0007669"/>
    <property type="project" value="UniProtKB-ARBA"/>
</dbReference>
<dbReference type="ExpressionAtlas" id="A0A1D6IVK0">
    <property type="expression patterns" value="baseline and differential"/>
</dbReference>
<dbReference type="GO" id="GO:0032259">
    <property type="term" value="P:methylation"/>
    <property type="evidence" value="ECO:0007669"/>
    <property type="project" value="UniProtKB-KW"/>
</dbReference>
<proteinExistence type="predicted"/>